<dbReference type="Pfam" id="PF25275">
    <property type="entry name" value="Golvesin_C"/>
    <property type="match status" value="1"/>
</dbReference>
<dbReference type="PANTHER" id="PTHR43498:SF1">
    <property type="entry name" value="COB--COM HETERODISULFIDE REDUCTASE IRON-SULFUR SUBUNIT A"/>
    <property type="match status" value="1"/>
</dbReference>
<dbReference type="SUPFAM" id="SSF52266">
    <property type="entry name" value="SGNH hydrolase"/>
    <property type="match status" value="1"/>
</dbReference>
<reference evidence="9 10" key="1">
    <citation type="submission" date="2022-10" db="EMBL/GenBank/DDBJ databases">
        <title>Luteolibacter flavescens strain MCCC 1K03193, whole genome shotgun sequencing project.</title>
        <authorList>
            <person name="Zhao G."/>
            <person name="Shen L."/>
        </authorList>
    </citation>
    <scope>NUCLEOTIDE SEQUENCE [LARGE SCALE GENOMIC DNA]</scope>
    <source>
        <strain evidence="9 10">MCCC 1K03193</strain>
    </source>
</reference>
<organism evidence="9 10">
    <name type="scientific">Luteolibacter flavescens</name>
    <dbReference type="NCBI Taxonomy" id="1859460"/>
    <lineage>
        <taxon>Bacteria</taxon>
        <taxon>Pseudomonadati</taxon>
        <taxon>Verrucomicrobiota</taxon>
        <taxon>Verrucomicrobiia</taxon>
        <taxon>Verrucomicrobiales</taxon>
        <taxon>Verrucomicrobiaceae</taxon>
        <taxon>Luteolibacter</taxon>
    </lineage>
</organism>
<dbReference type="SUPFAM" id="SSF51905">
    <property type="entry name" value="FAD/NAD(P)-binding domain"/>
    <property type="match status" value="1"/>
</dbReference>
<dbReference type="Gene3D" id="3.40.50.1110">
    <property type="entry name" value="SGNH hydrolase"/>
    <property type="match status" value="1"/>
</dbReference>
<dbReference type="InterPro" id="IPR039650">
    <property type="entry name" value="HdrA-like"/>
</dbReference>
<accession>A0ABT3FMP5</accession>
<dbReference type="InterPro" id="IPR036188">
    <property type="entry name" value="FAD/NAD-bd_sf"/>
</dbReference>
<evidence type="ECO:0000256" key="1">
    <source>
        <dbReference type="ARBA" id="ARBA00022485"/>
    </source>
</evidence>
<evidence type="ECO:0000256" key="3">
    <source>
        <dbReference type="ARBA" id="ARBA00023002"/>
    </source>
</evidence>
<dbReference type="Pfam" id="PF13472">
    <property type="entry name" value="Lipase_GDSL_2"/>
    <property type="match status" value="1"/>
</dbReference>
<keyword evidence="5" id="KW-0411">Iron-sulfur</keyword>
<feature type="domain" description="Golvesin/Xly CBD-like" evidence="8">
    <location>
        <begin position="554"/>
        <end position="678"/>
    </location>
</feature>
<evidence type="ECO:0000313" key="10">
    <source>
        <dbReference type="Proteomes" id="UP001207930"/>
    </source>
</evidence>
<dbReference type="InterPro" id="IPR013830">
    <property type="entry name" value="SGNH_hydro"/>
</dbReference>
<keyword evidence="1" id="KW-0004">4Fe-4S</keyword>
<evidence type="ECO:0000256" key="4">
    <source>
        <dbReference type="ARBA" id="ARBA00023004"/>
    </source>
</evidence>
<feature type="domain" description="SGNH hydrolase-type esterase" evidence="7">
    <location>
        <begin position="800"/>
        <end position="976"/>
    </location>
</feature>
<evidence type="ECO:0000256" key="5">
    <source>
        <dbReference type="ARBA" id="ARBA00023014"/>
    </source>
</evidence>
<dbReference type="InterPro" id="IPR036514">
    <property type="entry name" value="SGNH_hydro_sf"/>
</dbReference>
<evidence type="ECO:0000256" key="6">
    <source>
        <dbReference type="SAM" id="SignalP"/>
    </source>
</evidence>
<feature type="chain" id="PRO_5046703591" evidence="6">
    <location>
        <begin position="20"/>
        <end position="994"/>
    </location>
</feature>
<dbReference type="Proteomes" id="UP001207930">
    <property type="component" value="Unassembled WGS sequence"/>
</dbReference>
<sequence length="994" mass="106460">MNRILILAVSLCFPLPAVAADPVSRDVVVYGGTSGGVIAAVQVAKSGRSVVLISPTQHLGGLTTSGLGWTDLGESSILGGLSREFYHRVYQHYQQGSAWNWQTRASFGNAGQGGPAFNATTEVASVFEPKVAEAVFSAMISEAQVQVITGRLDLDDGVVMDGGKIERLKLEDGREFAGKIFIDASYEGDLLPGAGVSFTIGREANATHGETYSGIQSARATKNQLRDGIDPYVVPGNPASGLLPGVNPDAGGVDGSADTRLQAYCFRMVLTDVAANRVAVAQPPGYNEADYELVFRSIAAGQTTGFFKLDLMPNRKTDSNNTGGISTDYIGKNYGPGWNWATLDHDERLALAKQHENWQRGLIWTLQNHERVPASIRNAYAKWGLPADEFTDNGNWPWQLYVREARRMVSDHVMNESHCNGSVVVPDSVGLAAYAMDSHHVQRQVKNGMVKNEGDVQMPVANAYPVSYRSIVPKAGECPNLLVPWSLSASHMAFGSIRMEPVFMILAQSAALAADMALDDGLTVQQVPYSRLRPVLLAAGQALGAPAVGFPTAVVDNTDAGQVTATGAWIAASSSSGFLGSDYLHNDNAGQGAKQVAYAAPAGTAGMQRVFLRWTSHSNRASNVPVEIVTAGGSTTVTVDQRSNGGKWNLLGYFSGVQQVIVKTTGVNGYVIADAVGFSTVAEDDDSDFDGMSDLRELELGLDPMSPDTAFIDAVKRHPEFFDLHSAGEIHDLRIAGSTYTPGLYGFRIEGGPAWELLEDFQLAVPQDGPRRFYRVALQGTPSGLISALESGQPRKVVVYGTSLTAGGAWVSQMNSWLSTKYPGLLTVVNSGLSGKNSAEGVAQLQSKVLAHQPDVVFIEFAMNDAFRYSDGTPQLSVEQARANLVSMIDSILAQNPQAEVILQTMNTVWDSPSGSNQSATLRPDLAAYYEMYRSVAAERGLMLVDHEPNWEALQQGDLAAFRAWVPDGVHPVAQGLGKVALPLLKWKLTGGKP</sequence>
<dbReference type="Gene3D" id="3.50.50.60">
    <property type="entry name" value="FAD/NAD(P)-binding domain"/>
    <property type="match status" value="1"/>
</dbReference>
<feature type="signal peptide" evidence="6">
    <location>
        <begin position="1"/>
        <end position="19"/>
    </location>
</feature>
<dbReference type="InterPro" id="IPR033803">
    <property type="entry name" value="CBD-like_Golvesin-Xly"/>
</dbReference>
<proteinExistence type="predicted"/>
<dbReference type="Pfam" id="PF12831">
    <property type="entry name" value="FAD_oxidored"/>
    <property type="match status" value="1"/>
</dbReference>
<evidence type="ECO:0000313" key="9">
    <source>
        <dbReference type="EMBL" id="MCW1884846.1"/>
    </source>
</evidence>
<keyword evidence="3" id="KW-0560">Oxidoreductase</keyword>
<evidence type="ECO:0000259" key="7">
    <source>
        <dbReference type="Pfam" id="PF13472"/>
    </source>
</evidence>
<gene>
    <name evidence="9" type="ORF">OKA04_08910</name>
</gene>
<name>A0ABT3FMP5_9BACT</name>
<evidence type="ECO:0000256" key="2">
    <source>
        <dbReference type="ARBA" id="ARBA00022723"/>
    </source>
</evidence>
<keyword evidence="6" id="KW-0732">Signal</keyword>
<comment type="caution">
    <text evidence="9">The sequence shown here is derived from an EMBL/GenBank/DDBJ whole genome shotgun (WGS) entry which is preliminary data.</text>
</comment>
<keyword evidence="4" id="KW-0408">Iron</keyword>
<protein>
    <submittedName>
        <fullName evidence="9">FAD-dependent oxidoreductase</fullName>
    </submittedName>
</protein>
<dbReference type="EMBL" id="JAPDDS010000004">
    <property type="protein sequence ID" value="MCW1884846.1"/>
    <property type="molecule type" value="Genomic_DNA"/>
</dbReference>
<dbReference type="RefSeq" id="WP_264500803.1">
    <property type="nucleotide sequence ID" value="NZ_JAPDDS010000004.1"/>
</dbReference>
<dbReference type="PANTHER" id="PTHR43498">
    <property type="entry name" value="FERREDOXIN:COB-COM HETERODISULFIDE REDUCTASE SUBUNIT A"/>
    <property type="match status" value="1"/>
</dbReference>
<keyword evidence="2" id="KW-0479">Metal-binding</keyword>
<evidence type="ECO:0000259" key="8">
    <source>
        <dbReference type="Pfam" id="PF25275"/>
    </source>
</evidence>
<keyword evidence="10" id="KW-1185">Reference proteome</keyword>